<dbReference type="Pfam" id="PF19269">
    <property type="entry name" value="Anticodon_2"/>
    <property type="match status" value="1"/>
</dbReference>
<evidence type="ECO:0000256" key="1">
    <source>
        <dbReference type="ARBA" id="ARBA00007894"/>
    </source>
</evidence>
<comment type="subunit">
    <text evidence="7">Monomer.</text>
</comment>
<dbReference type="SUPFAM" id="SSF52374">
    <property type="entry name" value="Nucleotidylyl transferase"/>
    <property type="match status" value="1"/>
</dbReference>
<dbReference type="SUPFAM" id="SSF48163">
    <property type="entry name" value="An anticodon-binding domain of class I aminoacyl-tRNA synthetases"/>
    <property type="match status" value="1"/>
</dbReference>
<dbReference type="InterPro" id="IPR049940">
    <property type="entry name" value="GluQ/Sye"/>
</dbReference>
<dbReference type="GO" id="GO:0005737">
    <property type="term" value="C:cytoplasm"/>
    <property type="evidence" value="ECO:0007669"/>
    <property type="project" value="UniProtKB-SubCell"/>
</dbReference>
<accession>A0A1F5Z1C5</accession>
<evidence type="ECO:0000256" key="2">
    <source>
        <dbReference type="ARBA" id="ARBA00022598"/>
    </source>
</evidence>
<dbReference type="GO" id="GO:0000049">
    <property type="term" value="F:tRNA binding"/>
    <property type="evidence" value="ECO:0007669"/>
    <property type="project" value="InterPro"/>
</dbReference>
<comment type="catalytic activity">
    <reaction evidence="7">
        <text>tRNA(Glu) + L-glutamate + ATP = L-glutamyl-tRNA(Glu) + AMP + diphosphate</text>
        <dbReference type="Rhea" id="RHEA:23540"/>
        <dbReference type="Rhea" id="RHEA-COMP:9663"/>
        <dbReference type="Rhea" id="RHEA-COMP:9680"/>
        <dbReference type="ChEBI" id="CHEBI:29985"/>
        <dbReference type="ChEBI" id="CHEBI:30616"/>
        <dbReference type="ChEBI" id="CHEBI:33019"/>
        <dbReference type="ChEBI" id="CHEBI:78442"/>
        <dbReference type="ChEBI" id="CHEBI:78520"/>
        <dbReference type="ChEBI" id="CHEBI:456215"/>
        <dbReference type="EC" id="6.1.1.17"/>
    </reaction>
</comment>
<dbReference type="InterPro" id="IPR014729">
    <property type="entry name" value="Rossmann-like_a/b/a_fold"/>
</dbReference>
<evidence type="ECO:0000259" key="9">
    <source>
        <dbReference type="Pfam" id="PF19269"/>
    </source>
</evidence>
<dbReference type="GO" id="GO:0008270">
    <property type="term" value="F:zinc ion binding"/>
    <property type="evidence" value="ECO:0007669"/>
    <property type="project" value="InterPro"/>
</dbReference>
<comment type="similarity">
    <text evidence="1 7">Belongs to the class-I aminoacyl-tRNA synthetase family. Glutamate--tRNA ligase type 1 subfamily.</text>
</comment>
<dbReference type="InterPro" id="IPR020751">
    <property type="entry name" value="aa-tRNA-synth_I_codon-bd_sub2"/>
</dbReference>
<dbReference type="CDD" id="cd00808">
    <property type="entry name" value="GluRS_core"/>
    <property type="match status" value="1"/>
</dbReference>
<dbReference type="GO" id="GO:0004818">
    <property type="term" value="F:glutamate-tRNA ligase activity"/>
    <property type="evidence" value="ECO:0007669"/>
    <property type="project" value="UniProtKB-UniRule"/>
</dbReference>
<dbReference type="EMBL" id="MFJG01000025">
    <property type="protein sequence ID" value="OGG06165.1"/>
    <property type="molecule type" value="Genomic_DNA"/>
</dbReference>
<dbReference type="InterPro" id="IPR033910">
    <property type="entry name" value="GluRS_core"/>
</dbReference>
<keyword evidence="6 7" id="KW-0030">Aminoacyl-tRNA synthetase</keyword>
<evidence type="ECO:0000256" key="7">
    <source>
        <dbReference type="HAMAP-Rule" id="MF_00022"/>
    </source>
</evidence>
<dbReference type="InterPro" id="IPR008925">
    <property type="entry name" value="aa_tRNA-synth_I_cd-bd_sf"/>
</dbReference>
<dbReference type="InterPro" id="IPR004527">
    <property type="entry name" value="Glu-tRNA-ligase_bac/mito"/>
</dbReference>
<dbReference type="GO" id="GO:0006424">
    <property type="term" value="P:glutamyl-tRNA aminoacylation"/>
    <property type="evidence" value="ECO:0007669"/>
    <property type="project" value="UniProtKB-UniRule"/>
</dbReference>
<dbReference type="InterPro" id="IPR045462">
    <property type="entry name" value="aa-tRNA-synth_I_cd-bd"/>
</dbReference>
<dbReference type="AlphaFoldDB" id="A0A1F5Z1C5"/>
<dbReference type="Gene3D" id="3.40.50.620">
    <property type="entry name" value="HUPs"/>
    <property type="match status" value="1"/>
</dbReference>
<feature type="short sequence motif" description="'HIGH' region" evidence="7">
    <location>
        <begin position="9"/>
        <end position="19"/>
    </location>
</feature>
<dbReference type="Gene3D" id="1.10.10.350">
    <property type="match status" value="1"/>
</dbReference>
<dbReference type="NCBIfam" id="TIGR00464">
    <property type="entry name" value="gltX_bact"/>
    <property type="match status" value="1"/>
</dbReference>
<gene>
    <name evidence="7" type="primary">gltX</name>
    <name evidence="10" type="ORF">A2872_04315</name>
</gene>
<dbReference type="PANTHER" id="PTHR43311:SF2">
    <property type="entry name" value="GLUTAMATE--TRNA LIGASE, MITOCHONDRIAL-RELATED"/>
    <property type="match status" value="1"/>
</dbReference>
<name>A0A1F5Z1C5_9BACT</name>
<comment type="caution">
    <text evidence="10">The sequence shown here is derived from an EMBL/GenBank/DDBJ whole genome shotgun (WGS) entry which is preliminary data.</text>
</comment>
<comment type="function">
    <text evidence="7">Catalyzes the attachment of glutamate to tRNA(Glu) in a two-step reaction: glutamate is first activated by ATP to form Glu-AMP and then transferred to the acceptor end of tRNA(Glu).</text>
</comment>
<dbReference type="InterPro" id="IPR000924">
    <property type="entry name" value="Glu/Gln-tRNA-synth"/>
</dbReference>
<evidence type="ECO:0000256" key="5">
    <source>
        <dbReference type="ARBA" id="ARBA00022917"/>
    </source>
</evidence>
<evidence type="ECO:0000313" key="10">
    <source>
        <dbReference type="EMBL" id="OGG06165.1"/>
    </source>
</evidence>
<keyword evidence="3 7" id="KW-0547">Nucleotide-binding</keyword>
<reference evidence="10 11" key="1">
    <citation type="journal article" date="2016" name="Nat. Commun.">
        <title>Thousands of microbial genomes shed light on interconnected biogeochemical processes in an aquifer system.</title>
        <authorList>
            <person name="Anantharaman K."/>
            <person name="Brown C.T."/>
            <person name="Hug L.A."/>
            <person name="Sharon I."/>
            <person name="Castelle C.J."/>
            <person name="Probst A.J."/>
            <person name="Thomas B.C."/>
            <person name="Singh A."/>
            <person name="Wilkins M.J."/>
            <person name="Karaoz U."/>
            <person name="Brodie E.L."/>
            <person name="Williams K.H."/>
            <person name="Hubbard S.S."/>
            <person name="Banfield J.F."/>
        </authorList>
    </citation>
    <scope>NUCLEOTIDE SEQUENCE [LARGE SCALE GENOMIC DNA]</scope>
</reference>
<comment type="caution">
    <text evidence="7">Lacks conserved residue(s) required for the propagation of feature annotation.</text>
</comment>
<dbReference type="STRING" id="1798377.A2872_04315"/>
<dbReference type="Proteomes" id="UP000178681">
    <property type="component" value="Unassembled WGS sequence"/>
</dbReference>
<evidence type="ECO:0000256" key="3">
    <source>
        <dbReference type="ARBA" id="ARBA00022741"/>
    </source>
</evidence>
<evidence type="ECO:0000313" key="11">
    <source>
        <dbReference type="Proteomes" id="UP000178681"/>
    </source>
</evidence>
<dbReference type="PANTHER" id="PTHR43311">
    <property type="entry name" value="GLUTAMATE--TRNA LIGASE"/>
    <property type="match status" value="1"/>
</dbReference>
<dbReference type="InterPro" id="IPR020058">
    <property type="entry name" value="Glu/Gln-tRNA-synth_Ib_cat-dom"/>
</dbReference>
<proteinExistence type="inferred from homology"/>
<dbReference type="PRINTS" id="PR00987">
    <property type="entry name" value="TRNASYNTHGLU"/>
</dbReference>
<dbReference type="FunFam" id="3.40.50.620:FF:000045">
    <property type="entry name" value="Glutamate--tRNA ligase, mitochondrial"/>
    <property type="match status" value="1"/>
</dbReference>
<keyword evidence="7" id="KW-0963">Cytoplasm</keyword>
<dbReference type="EC" id="6.1.1.17" evidence="7"/>
<sequence length="465" mass="53221">MSVRTRFAPSPTGYLHIGSLRTALYAYAFAKNQHGTFILRIEDTDRNRFVPGSTEKIYDQLKLFGIIWDEGPLVGGPYGPYIQSERVDSGIYRKAAEKLVAQGQAFYCFCKPQTKDEIKKAHENKISQMRDTNCRNLTKVEVDKKITAGEKPAIRLKVPDNEVVSYFDFVVKKEITWKTEYVDDAMLLKSDGIPTYQLGVVVDDVAMEMTHIIRALEWLPSTPIHLLLFKYLGFKTPEIGHLTDILDPAGGKLSKRKGNVSTEDFINAGYLPEAILNFIMLVGWAPKDNREMFTLSEFVENFNPDGLQKANAAFHVEKLNWFNQQYLKKLSLTDLTDKLTDFTDTDKATIIKLLPLVRDRLVTLKDFDNLTDYFFQKPPLTQSLNQEVIKHAADTLEDKFDGKYLEEKARTYCAEKNIKVGDYFMNLRVAITGKSATPPLWDVMLILGKDETMERLEIWLPRKNN</sequence>
<organism evidence="10 11">
    <name type="scientific">Candidatus Gottesmanbacteria bacterium RIFCSPHIGHO2_01_FULL_42_12</name>
    <dbReference type="NCBI Taxonomy" id="1798377"/>
    <lineage>
        <taxon>Bacteria</taxon>
        <taxon>Candidatus Gottesmaniibacteriota</taxon>
    </lineage>
</organism>
<comment type="subcellular location">
    <subcellularLocation>
        <location evidence="7">Cytoplasm</location>
    </subcellularLocation>
</comment>
<evidence type="ECO:0000256" key="4">
    <source>
        <dbReference type="ARBA" id="ARBA00022840"/>
    </source>
</evidence>
<feature type="short sequence motif" description="'KMSKS' region" evidence="7">
    <location>
        <begin position="252"/>
        <end position="256"/>
    </location>
</feature>
<keyword evidence="2 7" id="KW-0436">Ligase</keyword>
<feature type="domain" description="Glutamyl/glutaminyl-tRNA synthetase class Ib catalytic" evidence="8">
    <location>
        <begin position="3"/>
        <end position="321"/>
    </location>
</feature>
<dbReference type="HAMAP" id="MF_00022">
    <property type="entry name" value="Glu_tRNA_synth_type1"/>
    <property type="match status" value="1"/>
</dbReference>
<evidence type="ECO:0000256" key="6">
    <source>
        <dbReference type="ARBA" id="ARBA00023146"/>
    </source>
</evidence>
<keyword evidence="4 7" id="KW-0067">ATP-binding</keyword>
<feature type="domain" description="Aminoacyl-tRNA synthetase class I anticodon-binding" evidence="9">
    <location>
        <begin position="335"/>
        <end position="458"/>
    </location>
</feature>
<dbReference type="GO" id="GO:0005524">
    <property type="term" value="F:ATP binding"/>
    <property type="evidence" value="ECO:0007669"/>
    <property type="project" value="UniProtKB-UniRule"/>
</dbReference>
<keyword evidence="5 7" id="KW-0648">Protein biosynthesis</keyword>
<dbReference type="Pfam" id="PF00749">
    <property type="entry name" value="tRNA-synt_1c"/>
    <property type="match status" value="1"/>
</dbReference>
<evidence type="ECO:0000259" key="8">
    <source>
        <dbReference type="Pfam" id="PF00749"/>
    </source>
</evidence>
<feature type="binding site" evidence="7">
    <location>
        <position position="255"/>
    </location>
    <ligand>
        <name>ATP</name>
        <dbReference type="ChEBI" id="CHEBI:30616"/>
    </ligand>
</feature>
<protein>
    <recommendedName>
        <fullName evidence="7">Glutamate--tRNA ligase</fullName>
        <ecNumber evidence="7">6.1.1.17</ecNumber>
    </recommendedName>
    <alternativeName>
        <fullName evidence="7">Glutamyl-tRNA synthetase</fullName>
        <shortName evidence="7">GluRS</shortName>
    </alternativeName>
</protein>